<evidence type="ECO:0000256" key="3">
    <source>
        <dbReference type="PIRSR" id="PIRSR000239-1"/>
    </source>
</evidence>
<evidence type="ECO:0000256" key="2">
    <source>
        <dbReference type="ARBA" id="ARBA00023284"/>
    </source>
</evidence>
<dbReference type="InterPro" id="IPR000866">
    <property type="entry name" value="AhpC/TSA"/>
</dbReference>
<reference evidence="5 6" key="1">
    <citation type="submission" date="2024-08" db="EMBL/GenBank/DDBJ databases">
        <title>Halobellus sp. MBLA0158 whole genome sequence.</title>
        <authorList>
            <person name="Hwang C.Y."/>
            <person name="Cho E.-S."/>
            <person name="Seo M.-J."/>
        </authorList>
    </citation>
    <scope>NUCLEOTIDE SEQUENCE [LARGE SCALE GENOMIC DNA]</scope>
    <source>
        <strain evidence="5 6">MBLA0158</strain>
    </source>
</reference>
<evidence type="ECO:0000259" key="4">
    <source>
        <dbReference type="PROSITE" id="PS51352"/>
    </source>
</evidence>
<dbReference type="PIRSF" id="PIRSF000239">
    <property type="entry name" value="AHPC"/>
    <property type="match status" value="1"/>
</dbReference>
<evidence type="ECO:0000256" key="1">
    <source>
        <dbReference type="ARBA" id="ARBA00023002"/>
    </source>
</evidence>
<feature type="active site" description="Cysteine sulfenic acid (-SOH) intermediate; for peroxidase activity" evidence="3">
    <location>
        <position position="47"/>
    </location>
</feature>
<evidence type="ECO:0000313" key="5">
    <source>
        <dbReference type="EMBL" id="MFA1610462.1"/>
    </source>
</evidence>
<keyword evidence="2" id="KW-0676">Redox-active center</keyword>
<sequence length="159" mass="16962">MVSVGDEAPDFTAPLADGDVGSFTLSDHLDEAPVVLAFFPAAFTGTCTTEMCTFRDQMANFEDVGATVYGISIDTPFTLNEFRDQNDLNFGLVSDTNREIIDAYDVSMDFADLGVRDVAKRAVFVVDGSGTVTYAWVSDDPGVEPDYDAVAAAAEEASA</sequence>
<dbReference type="AlphaFoldDB" id="A0ABD5M986"/>
<protein>
    <submittedName>
        <fullName evidence="5">Redoxin domain-containing protein</fullName>
    </submittedName>
</protein>
<dbReference type="Pfam" id="PF00578">
    <property type="entry name" value="AhpC-TSA"/>
    <property type="match status" value="1"/>
</dbReference>
<keyword evidence="6" id="KW-1185">Reference proteome</keyword>
<dbReference type="PROSITE" id="PS51352">
    <property type="entry name" value="THIOREDOXIN_2"/>
    <property type="match status" value="1"/>
</dbReference>
<dbReference type="PANTHER" id="PTHR43110">
    <property type="entry name" value="THIOL PEROXIDASE"/>
    <property type="match status" value="1"/>
</dbReference>
<dbReference type="EMBL" id="JBGNYA010000001">
    <property type="protein sequence ID" value="MFA1610462.1"/>
    <property type="molecule type" value="Genomic_DNA"/>
</dbReference>
<accession>A0ABD5M986</accession>
<dbReference type="RefSeq" id="WP_372388021.1">
    <property type="nucleotide sequence ID" value="NZ_JBGNYA010000001.1"/>
</dbReference>
<organism evidence="5 6">
    <name type="scientific">Halobellus rubicundus</name>
    <dbReference type="NCBI Taxonomy" id="2996466"/>
    <lineage>
        <taxon>Archaea</taxon>
        <taxon>Methanobacteriati</taxon>
        <taxon>Methanobacteriota</taxon>
        <taxon>Stenosarchaea group</taxon>
        <taxon>Halobacteria</taxon>
        <taxon>Halobacteriales</taxon>
        <taxon>Haloferacaceae</taxon>
        <taxon>Halobellus</taxon>
    </lineage>
</organism>
<dbReference type="SUPFAM" id="SSF52833">
    <property type="entry name" value="Thioredoxin-like"/>
    <property type="match status" value="1"/>
</dbReference>
<keyword evidence="1" id="KW-0560">Oxidoreductase</keyword>
<evidence type="ECO:0000313" key="6">
    <source>
        <dbReference type="Proteomes" id="UP001570511"/>
    </source>
</evidence>
<name>A0ABD5M986_9EURY</name>
<dbReference type="GO" id="GO:0016491">
    <property type="term" value="F:oxidoreductase activity"/>
    <property type="evidence" value="ECO:0007669"/>
    <property type="project" value="UniProtKB-KW"/>
</dbReference>
<dbReference type="PANTHER" id="PTHR43110:SF1">
    <property type="entry name" value="THIOL PEROXIDASE"/>
    <property type="match status" value="1"/>
</dbReference>
<dbReference type="InterPro" id="IPR036249">
    <property type="entry name" value="Thioredoxin-like_sf"/>
</dbReference>
<comment type="caution">
    <text evidence="5">The sequence shown here is derived from an EMBL/GenBank/DDBJ whole genome shotgun (WGS) entry which is preliminary data.</text>
</comment>
<dbReference type="Gene3D" id="3.40.30.10">
    <property type="entry name" value="Glutaredoxin"/>
    <property type="match status" value="1"/>
</dbReference>
<feature type="domain" description="Thioredoxin" evidence="4">
    <location>
        <begin position="2"/>
        <end position="159"/>
    </location>
</feature>
<proteinExistence type="predicted"/>
<gene>
    <name evidence="5" type="ORF">OS889_05520</name>
</gene>
<dbReference type="InterPro" id="IPR024706">
    <property type="entry name" value="Peroxiredoxin_AhpC-typ"/>
</dbReference>
<dbReference type="InterPro" id="IPR013766">
    <property type="entry name" value="Thioredoxin_domain"/>
</dbReference>
<dbReference type="Proteomes" id="UP001570511">
    <property type="component" value="Unassembled WGS sequence"/>
</dbReference>
<dbReference type="InterPro" id="IPR050455">
    <property type="entry name" value="Tpx_Peroxidase_subfamily"/>
</dbReference>